<sequence>MHQPNAEEVVKEIATATHTPQEVVEKMYDETWEAYSKEARITDYMPVLVAKRVREELRNRARGAH</sequence>
<dbReference type="OrthoDB" id="9022654at2"/>
<protein>
    <submittedName>
        <fullName evidence="1">DUF3562 domain-containing protein</fullName>
    </submittedName>
</protein>
<name>A0A2N7X785_9BURK</name>
<evidence type="ECO:0000313" key="1">
    <source>
        <dbReference type="EMBL" id="PMS37628.1"/>
    </source>
</evidence>
<evidence type="ECO:0000313" key="2">
    <source>
        <dbReference type="Proteomes" id="UP000235777"/>
    </source>
</evidence>
<accession>A0A2N7X785</accession>
<dbReference type="Gene3D" id="1.10.8.1060">
    <property type="entry name" value="Corynebacterium glutamicum thioredoxin-dependent arsenate reductase, N-terminal domain"/>
    <property type="match status" value="1"/>
</dbReference>
<dbReference type="Pfam" id="PF12085">
    <property type="entry name" value="DUF3562"/>
    <property type="match status" value="1"/>
</dbReference>
<proteinExistence type="predicted"/>
<keyword evidence="2" id="KW-1185">Reference proteome</keyword>
<dbReference type="Proteomes" id="UP000235777">
    <property type="component" value="Unassembled WGS sequence"/>
</dbReference>
<dbReference type="NCBIfam" id="NF046112">
    <property type="entry name" value="MSMEG_6209_Nter"/>
    <property type="match status" value="1"/>
</dbReference>
<dbReference type="RefSeq" id="WP_018441319.1">
    <property type="nucleotide sequence ID" value="NZ_KB890176.1"/>
</dbReference>
<reference evidence="1 2" key="1">
    <citation type="submission" date="2018-01" db="EMBL/GenBank/DDBJ databases">
        <title>Whole genome analyses suggest that Burkholderia sensu lato contains two further novel genera in the rhizoxinica-symbiotica group Mycetohabitans gen. nov., and Trinickia gen. nov.: implications for the evolution of diazotrophy and nodulation in the Burkholderiaceae.</title>
        <authorList>
            <person name="Estrada-de los Santos P."/>
            <person name="Palmer M."/>
            <person name="Chavez-Ramirez B."/>
            <person name="Beukes C."/>
            <person name="Steenkamp E.T."/>
            <person name="Hirsch A.M."/>
            <person name="Manyaka P."/>
            <person name="Maluk M."/>
            <person name="Lafos M."/>
            <person name="Crook M."/>
            <person name="Gross E."/>
            <person name="Simon M.F."/>
            <person name="Bueno dos Reis Junior F."/>
            <person name="Poole P.S."/>
            <person name="Venter S.N."/>
            <person name="James E.K."/>
        </authorList>
    </citation>
    <scope>NUCLEOTIDE SEQUENCE [LARGE SCALE GENOMIC DNA]</scope>
    <source>
        <strain evidence="1 2">JPY 581</strain>
    </source>
</reference>
<dbReference type="EMBL" id="PNYC01000003">
    <property type="protein sequence ID" value="PMS37628.1"/>
    <property type="molecule type" value="Genomic_DNA"/>
</dbReference>
<organism evidence="1 2">
    <name type="scientific">Trinickia symbiotica</name>
    <dbReference type="NCBI Taxonomy" id="863227"/>
    <lineage>
        <taxon>Bacteria</taxon>
        <taxon>Pseudomonadati</taxon>
        <taxon>Pseudomonadota</taxon>
        <taxon>Betaproteobacteria</taxon>
        <taxon>Burkholderiales</taxon>
        <taxon>Burkholderiaceae</taxon>
        <taxon>Trinickia</taxon>
    </lineage>
</organism>
<gene>
    <name evidence="1" type="ORF">C0Z20_06610</name>
</gene>
<dbReference type="AlphaFoldDB" id="A0A2N7X785"/>
<comment type="caution">
    <text evidence="1">The sequence shown here is derived from an EMBL/GenBank/DDBJ whole genome shotgun (WGS) entry which is preliminary data.</text>
</comment>
<dbReference type="InterPro" id="IPR021945">
    <property type="entry name" value="DUF3562"/>
</dbReference>